<comment type="caution">
    <text evidence="2">The sequence shown here is derived from an EMBL/GenBank/DDBJ whole genome shotgun (WGS) entry which is preliminary data.</text>
</comment>
<feature type="compositionally biased region" description="Basic and acidic residues" evidence="1">
    <location>
        <begin position="1"/>
        <end position="23"/>
    </location>
</feature>
<feature type="compositionally biased region" description="Polar residues" evidence="1">
    <location>
        <begin position="545"/>
        <end position="573"/>
    </location>
</feature>
<dbReference type="AlphaFoldDB" id="A0A7J8FFY2"/>
<dbReference type="OrthoDB" id="193650at2759"/>
<dbReference type="InterPro" id="IPR028042">
    <property type="entry name" value="DUF4639"/>
</dbReference>
<feature type="region of interest" description="Disordered" evidence="1">
    <location>
        <begin position="543"/>
        <end position="573"/>
    </location>
</feature>
<dbReference type="PANTHER" id="PTHR34438:SF1">
    <property type="entry name" value="CHROMOSOME 2 OPEN READING FRAME 81"/>
    <property type="match status" value="1"/>
</dbReference>
<evidence type="ECO:0000313" key="3">
    <source>
        <dbReference type="Proteomes" id="UP000593571"/>
    </source>
</evidence>
<keyword evidence="3" id="KW-1185">Reference proteome</keyword>
<protein>
    <submittedName>
        <fullName evidence="2">Uncharacterized protein</fullName>
    </submittedName>
</protein>
<reference evidence="2 3" key="1">
    <citation type="journal article" date="2020" name="Nature">
        <title>Six reference-quality genomes reveal evolution of bat adaptations.</title>
        <authorList>
            <person name="Jebb D."/>
            <person name="Huang Z."/>
            <person name="Pippel M."/>
            <person name="Hughes G.M."/>
            <person name="Lavrichenko K."/>
            <person name="Devanna P."/>
            <person name="Winkler S."/>
            <person name="Jermiin L.S."/>
            <person name="Skirmuntt E.C."/>
            <person name="Katzourakis A."/>
            <person name="Burkitt-Gray L."/>
            <person name="Ray D.A."/>
            <person name="Sullivan K.A.M."/>
            <person name="Roscito J.G."/>
            <person name="Kirilenko B.M."/>
            <person name="Davalos L.M."/>
            <person name="Corthals A.P."/>
            <person name="Power M.L."/>
            <person name="Jones G."/>
            <person name="Ransome R.D."/>
            <person name="Dechmann D.K.N."/>
            <person name="Locatelli A.G."/>
            <person name="Puechmaille S.J."/>
            <person name="Fedrigo O."/>
            <person name="Jarvis E.D."/>
            <person name="Hiller M."/>
            <person name="Vernes S.C."/>
            <person name="Myers E.W."/>
            <person name="Teeling E.C."/>
        </authorList>
    </citation>
    <scope>NUCLEOTIDE SEQUENCE [LARGE SCALE GENOMIC DNA]</scope>
    <source>
        <strain evidence="2">MRouAeg1</strain>
        <tissue evidence="2">Muscle</tissue>
    </source>
</reference>
<dbReference type="Proteomes" id="UP000593571">
    <property type="component" value="Unassembled WGS sequence"/>
</dbReference>
<name>A0A7J8FFY2_ROUAE</name>
<feature type="compositionally biased region" description="Basic and acidic residues" evidence="1">
    <location>
        <begin position="177"/>
        <end position="188"/>
    </location>
</feature>
<dbReference type="Pfam" id="PF15479">
    <property type="entry name" value="DUF4639"/>
    <property type="match status" value="1"/>
</dbReference>
<dbReference type="EMBL" id="JACASE010000007">
    <property type="protein sequence ID" value="KAF6446092.1"/>
    <property type="molecule type" value="Genomic_DNA"/>
</dbReference>
<evidence type="ECO:0000313" key="2">
    <source>
        <dbReference type="EMBL" id="KAF6446092.1"/>
    </source>
</evidence>
<accession>A0A7J8FFY2</accession>
<organism evidence="2 3">
    <name type="scientific">Rousettus aegyptiacus</name>
    <name type="common">Egyptian fruit bat</name>
    <name type="synonym">Pteropus aegyptiacus</name>
    <dbReference type="NCBI Taxonomy" id="9407"/>
    <lineage>
        <taxon>Eukaryota</taxon>
        <taxon>Metazoa</taxon>
        <taxon>Chordata</taxon>
        <taxon>Craniata</taxon>
        <taxon>Vertebrata</taxon>
        <taxon>Euteleostomi</taxon>
        <taxon>Mammalia</taxon>
        <taxon>Eutheria</taxon>
        <taxon>Laurasiatheria</taxon>
        <taxon>Chiroptera</taxon>
        <taxon>Yinpterochiroptera</taxon>
        <taxon>Pteropodoidea</taxon>
        <taxon>Pteropodidae</taxon>
        <taxon>Rousettinae</taxon>
        <taxon>Rousettus</taxon>
    </lineage>
</organism>
<dbReference type="PANTHER" id="PTHR34438">
    <property type="entry name" value="SI:DKEY-97L20.6"/>
    <property type="match status" value="1"/>
</dbReference>
<feature type="region of interest" description="Disordered" evidence="1">
    <location>
        <begin position="495"/>
        <end position="519"/>
    </location>
</feature>
<gene>
    <name evidence="2" type="ORF">HJG63_001851</name>
</gene>
<feature type="region of interest" description="Disordered" evidence="1">
    <location>
        <begin position="147"/>
        <end position="226"/>
    </location>
</feature>
<feature type="region of interest" description="Disordered" evidence="1">
    <location>
        <begin position="1"/>
        <end position="30"/>
    </location>
</feature>
<proteinExistence type="predicted"/>
<evidence type="ECO:0000256" key="1">
    <source>
        <dbReference type="SAM" id="MobiDB-lite"/>
    </source>
</evidence>
<sequence length="573" mass="62495">MAHESSRQARDRGVTRSKAEKARPPTVPVPQVDIVPGRLTEAEWMALMAVEEGEDVVGDILADLLSRVMDSAFKVYLTQQCIPFTISQAREAMLQITEWRFLVRDEGESSVAEDPTWGEDEEPSACATDAWAQGSVPVLHAPASVGLEETFQREDQGSVDQISLGRSQMDRDFEEQMESREHSPELRDTPGSQPTPELFQEAWPRCPSDELEGQGGGRLSSPESLNVSLQPSPVEMATTGSPHPSLELSLVASPQESAEKAQALSSQFSIKDLYSCMGQPQVAGDLLELKKEQVPCMASGELLASSSEGSPTILSPSGFFQPQQTGGSDSHLSALSYTAGHKMAMARLDPAQLPCHWVCPLAEIVDPDSESHLLETYRGRPQGMKTGAPARRPATGPCVQVSPAPFVPLPPGVPFHALGLRLQHPTLSSRLPLPGFRPKLPLPCPEIRFLYRQPDVARNPSPQMWPGAKWPSGWEGEAELLEDLWAGRIQVPQQVLDSGDPEDQRGEDPYRSQSPESQILEATSQVVWKPMLQSEAMKLAPGVSMWNSPTQMLLSSNTPQQQDNEGGTSPPTE</sequence>